<name>A0A090GLB5_MESPL</name>
<organism evidence="2 3">
    <name type="scientific">Mesorhizobium plurifarium</name>
    <dbReference type="NCBI Taxonomy" id="69974"/>
    <lineage>
        <taxon>Bacteria</taxon>
        <taxon>Pseudomonadati</taxon>
        <taxon>Pseudomonadota</taxon>
        <taxon>Alphaproteobacteria</taxon>
        <taxon>Hyphomicrobiales</taxon>
        <taxon>Phyllobacteriaceae</taxon>
        <taxon>Mesorhizobium</taxon>
    </lineage>
</organism>
<protein>
    <submittedName>
        <fullName evidence="2">Uncharacterized protein</fullName>
    </submittedName>
</protein>
<evidence type="ECO:0000313" key="2">
    <source>
        <dbReference type="EMBL" id="CDX36892.1"/>
    </source>
</evidence>
<dbReference type="AlphaFoldDB" id="A0A090GLB5"/>
<proteinExistence type="predicted"/>
<feature type="region of interest" description="Disordered" evidence="1">
    <location>
        <begin position="1"/>
        <end position="26"/>
    </location>
</feature>
<evidence type="ECO:0000313" key="3">
    <source>
        <dbReference type="Proteomes" id="UP000046373"/>
    </source>
</evidence>
<sequence length="61" mass="6253">MGQIASAGDLLSPDPLPMVHGQAAQGSASGNGLVLVEKFGAACVTRTRDPIITNDVLYQLS</sequence>
<evidence type="ECO:0000256" key="1">
    <source>
        <dbReference type="SAM" id="MobiDB-lite"/>
    </source>
</evidence>
<reference evidence="2 3" key="1">
    <citation type="submission" date="2014-08" db="EMBL/GenBank/DDBJ databases">
        <authorList>
            <person name="Moulin Lionel"/>
        </authorList>
    </citation>
    <scope>NUCLEOTIDE SEQUENCE [LARGE SCALE GENOMIC DNA]</scope>
</reference>
<dbReference type="EMBL" id="CCNB01000012">
    <property type="protein sequence ID" value="CDX36892.1"/>
    <property type="molecule type" value="Genomic_DNA"/>
</dbReference>
<dbReference type="Proteomes" id="UP000046373">
    <property type="component" value="Unassembled WGS sequence"/>
</dbReference>
<accession>A0A090GLB5</accession>
<gene>
    <name evidence="2" type="ORF">MPLDJ20_20728</name>
</gene>